<evidence type="ECO:0000256" key="1">
    <source>
        <dbReference type="ARBA" id="ARBA00022723"/>
    </source>
</evidence>
<comment type="caution">
    <text evidence="7">The sequence shown here is derived from an EMBL/GenBank/DDBJ whole genome shotgun (WGS) entry which is preliminary data.</text>
</comment>
<organism evidence="7 8">
    <name type="scientific">Massariosphaeria phaeospora</name>
    <dbReference type="NCBI Taxonomy" id="100035"/>
    <lineage>
        <taxon>Eukaryota</taxon>
        <taxon>Fungi</taxon>
        <taxon>Dikarya</taxon>
        <taxon>Ascomycota</taxon>
        <taxon>Pezizomycotina</taxon>
        <taxon>Dothideomycetes</taxon>
        <taxon>Pleosporomycetidae</taxon>
        <taxon>Pleosporales</taxon>
        <taxon>Pleosporales incertae sedis</taxon>
        <taxon>Massariosphaeria</taxon>
    </lineage>
</organism>
<proteinExistence type="predicted"/>
<dbReference type="EMBL" id="JAADJZ010000003">
    <property type="protein sequence ID" value="KAF2876424.1"/>
    <property type="molecule type" value="Genomic_DNA"/>
</dbReference>
<evidence type="ECO:0000256" key="2">
    <source>
        <dbReference type="ARBA" id="ARBA00022771"/>
    </source>
</evidence>
<dbReference type="InterPro" id="IPR011016">
    <property type="entry name" value="Znf_RING-CH"/>
</dbReference>
<dbReference type="OrthoDB" id="3800401at2759"/>
<keyword evidence="2 4" id="KW-0863">Zinc-finger</keyword>
<feature type="region of interest" description="Disordered" evidence="5">
    <location>
        <begin position="28"/>
        <end position="149"/>
    </location>
</feature>
<dbReference type="GO" id="GO:0061630">
    <property type="term" value="F:ubiquitin protein ligase activity"/>
    <property type="evidence" value="ECO:0007669"/>
    <property type="project" value="TreeGrafter"/>
</dbReference>
<dbReference type="PANTHER" id="PTHR45969">
    <property type="entry name" value="RING ZINC FINGER PROTEIN-RELATED"/>
    <property type="match status" value="1"/>
</dbReference>
<gene>
    <name evidence="7" type="ORF">BDV95DRAFT_560674</name>
</gene>
<dbReference type="Proteomes" id="UP000481861">
    <property type="component" value="Unassembled WGS sequence"/>
</dbReference>
<dbReference type="Pfam" id="PF13639">
    <property type="entry name" value="zf-RING_2"/>
    <property type="match status" value="1"/>
</dbReference>
<feature type="compositionally biased region" description="Basic and acidic residues" evidence="5">
    <location>
        <begin position="364"/>
        <end position="386"/>
    </location>
</feature>
<dbReference type="GO" id="GO:0008270">
    <property type="term" value="F:zinc ion binding"/>
    <property type="evidence" value="ECO:0007669"/>
    <property type="project" value="UniProtKB-KW"/>
</dbReference>
<keyword evidence="8" id="KW-1185">Reference proteome</keyword>
<evidence type="ECO:0000313" key="8">
    <source>
        <dbReference type="Proteomes" id="UP000481861"/>
    </source>
</evidence>
<sequence length="408" mass="45911">MPRLPSCREFDRMMDRLDREFDRAFDDDFFRDSDSDEDDDSGSHGHGRRLGSGGGLMNRLVGAVQGRSGRHRSHGSSHHSHGSSHRSHGSRHQSPDPPWRARGNENVLFGAMHPMSRDYNPSSAAPRSVGNSPHPIGRRNPSPASEDYYDMCSVRSDQSTRSDQTSAHDHRRLDMQFRGHSPPPFANLSPAELDERMEWLGGGMRAQSIETRDMSMEEFNEWRRLHPRYVQAMQDAGLIEYYTDEHGGETRDVPLVPSGPRINTQLYTTPVTYPAAGAECGICLDGPSANAGLVKPRDCEHTYHLKCLDAWVNSAQENSNTCPTCRKQFCSQRRELRPDFNNPGSTRYTPPAASAPTGGHTSTRRTDTTRRDETPRRTETPRRNESRAAPSANGRTVRETIRRTGRQF</sequence>
<reference evidence="7 8" key="1">
    <citation type="submission" date="2020-01" db="EMBL/GenBank/DDBJ databases">
        <authorList>
            <consortium name="DOE Joint Genome Institute"/>
            <person name="Haridas S."/>
            <person name="Albert R."/>
            <person name="Binder M."/>
            <person name="Bloem J."/>
            <person name="Labutti K."/>
            <person name="Salamov A."/>
            <person name="Andreopoulos B."/>
            <person name="Baker S.E."/>
            <person name="Barry K."/>
            <person name="Bills G."/>
            <person name="Bluhm B.H."/>
            <person name="Cannon C."/>
            <person name="Castanera R."/>
            <person name="Culley D.E."/>
            <person name="Daum C."/>
            <person name="Ezra D."/>
            <person name="Gonzalez J.B."/>
            <person name="Henrissat B."/>
            <person name="Kuo A."/>
            <person name="Liang C."/>
            <person name="Lipzen A."/>
            <person name="Lutzoni F."/>
            <person name="Magnuson J."/>
            <person name="Mondo S."/>
            <person name="Nolan M."/>
            <person name="Ohm R."/>
            <person name="Pangilinan J."/>
            <person name="Park H.-J.H."/>
            <person name="Ramirez L."/>
            <person name="Alfaro M."/>
            <person name="Sun H."/>
            <person name="Tritt A."/>
            <person name="Yoshinaga Y."/>
            <person name="Zwiers L.-H.L."/>
            <person name="Turgeon B.G."/>
            <person name="Goodwin S.B."/>
            <person name="Spatafora J.W."/>
            <person name="Crous P.W."/>
            <person name="Grigoriev I.V."/>
        </authorList>
    </citation>
    <scope>NUCLEOTIDE SEQUENCE [LARGE SCALE GENOMIC DNA]</scope>
    <source>
        <strain evidence="7 8">CBS 611.86</strain>
    </source>
</reference>
<dbReference type="SMART" id="SM00184">
    <property type="entry name" value="RING"/>
    <property type="match status" value="1"/>
</dbReference>
<dbReference type="AlphaFoldDB" id="A0A7C8MTB5"/>
<dbReference type="GO" id="GO:0016567">
    <property type="term" value="P:protein ubiquitination"/>
    <property type="evidence" value="ECO:0007669"/>
    <property type="project" value="TreeGrafter"/>
</dbReference>
<dbReference type="SUPFAM" id="SSF57850">
    <property type="entry name" value="RING/U-box"/>
    <property type="match status" value="1"/>
</dbReference>
<dbReference type="PANTHER" id="PTHR45969:SF69">
    <property type="entry name" value="FINGER DOMAIN PROTEIN, PUTATIVE (AFU_ORTHOLOGUE AFUA_3G12190)-RELATED"/>
    <property type="match status" value="1"/>
</dbReference>
<evidence type="ECO:0000313" key="7">
    <source>
        <dbReference type="EMBL" id="KAF2876424.1"/>
    </source>
</evidence>
<name>A0A7C8MTB5_9PLEO</name>
<feature type="compositionally biased region" description="Basic residues" evidence="5">
    <location>
        <begin position="68"/>
        <end position="91"/>
    </location>
</feature>
<evidence type="ECO:0000256" key="5">
    <source>
        <dbReference type="SAM" id="MobiDB-lite"/>
    </source>
</evidence>
<evidence type="ECO:0000259" key="6">
    <source>
        <dbReference type="PROSITE" id="PS50089"/>
    </source>
</evidence>
<dbReference type="InterPro" id="IPR001841">
    <property type="entry name" value="Znf_RING"/>
</dbReference>
<keyword evidence="1" id="KW-0479">Metal-binding</keyword>
<protein>
    <recommendedName>
        <fullName evidence="6">RING-type domain-containing protein</fullName>
    </recommendedName>
</protein>
<dbReference type="Gene3D" id="3.30.40.10">
    <property type="entry name" value="Zinc/RING finger domain, C3HC4 (zinc finger)"/>
    <property type="match status" value="1"/>
</dbReference>
<feature type="region of interest" description="Disordered" evidence="5">
    <location>
        <begin position="336"/>
        <end position="408"/>
    </location>
</feature>
<dbReference type="InterPro" id="IPR013083">
    <property type="entry name" value="Znf_RING/FYVE/PHD"/>
</dbReference>
<evidence type="ECO:0000256" key="3">
    <source>
        <dbReference type="ARBA" id="ARBA00022833"/>
    </source>
</evidence>
<dbReference type="PROSITE" id="PS50089">
    <property type="entry name" value="ZF_RING_2"/>
    <property type="match status" value="1"/>
</dbReference>
<evidence type="ECO:0000256" key="4">
    <source>
        <dbReference type="PROSITE-ProRule" id="PRU00175"/>
    </source>
</evidence>
<feature type="compositionally biased region" description="Polar residues" evidence="5">
    <location>
        <begin position="119"/>
        <end position="131"/>
    </location>
</feature>
<keyword evidence="3" id="KW-0862">Zinc</keyword>
<dbReference type="SMART" id="SM00744">
    <property type="entry name" value="RINGv"/>
    <property type="match status" value="1"/>
</dbReference>
<accession>A0A7C8MTB5</accession>
<feature type="domain" description="RING-type" evidence="6">
    <location>
        <begin position="280"/>
        <end position="326"/>
    </location>
</feature>